<accession>A0ACC3AYS5</accession>
<name>A0ACC3AYS5_9EURO</name>
<evidence type="ECO:0000313" key="2">
    <source>
        <dbReference type="Proteomes" id="UP001177260"/>
    </source>
</evidence>
<comment type="caution">
    <text evidence="1">The sequence shown here is derived from an EMBL/GenBank/DDBJ whole genome shotgun (WGS) entry which is preliminary data.</text>
</comment>
<dbReference type="EMBL" id="JAOPJF010000045">
    <property type="protein sequence ID" value="KAK1142953.1"/>
    <property type="molecule type" value="Genomic_DNA"/>
</dbReference>
<dbReference type="Proteomes" id="UP001177260">
    <property type="component" value="Unassembled WGS sequence"/>
</dbReference>
<gene>
    <name evidence="1" type="ORF">N8T08_007194</name>
</gene>
<organism evidence="1 2">
    <name type="scientific">Aspergillus melleus</name>
    <dbReference type="NCBI Taxonomy" id="138277"/>
    <lineage>
        <taxon>Eukaryota</taxon>
        <taxon>Fungi</taxon>
        <taxon>Dikarya</taxon>
        <taxon>Ascomycota</taxon>
        <taxon>Pezizomycotina</taxon>
        <taxon>Eurotiomycetes</taxon>
        <taxon>Eurotiomycetidae</taxon>
        <taxon>Eurotiales</taxon>
        <taxon>Aspergillaceae</taxon>
        <taxon>Aspergillus</taxon>
        <taxon>Aspergillus subgen. Circumdati</taxon>
    </lineage>
</organism>
<proteinExistence type="predicted"/>
<keyword evidence="2" id="KW-1185">Reference proteome</keyword>
<sequence length="161" mass="18276">MEGASQFVKVVDAHAKFLETLLECIGLWKCAQQVCRIMSHQIALEPSHCGKLKSWIQVHVDLDLTVQRLGKYKWKQLYRPDDNASFTSESSSDSEMFPLGDRIAAYNQCAFTMQLALQSDLDRFPDSAVKRAILSLRRNTQWDNSKWIRSQCTGKGGCCQA</sequence>
<protein>
    <submittedName>
        <fullName evidence="1">Uncharacterized protein</fullName>
    </submittedName>
</protein>
<reference evidence="1 2" key="1">
    <citation type="journal article" date="2023" name="ACS Omega">
        <title>Identification of the Neoaspergillic Acid Biosynthesis Gene Cluster by Establishing an In Vitro CRISPR-Ribonucleoprotein Genetic System in Aspergillus melleus.</title>
        <authorList>
            <person name="Yuan B."/>
            <person name="Grau M.F."/>
            <person name="Murata R.M."/>
            <person name="Torok T."/>
            <person name="Venkateswaran K."/>
            <person name="Stajich J.E."/>
            <person name="Wang C.C.C."/>
        </authorList>
    </citation>
    <scope>NUCLEOTIDE SEQUENCE [LARGE SCALE GENOMIC DNA]</scope>
    <source>
        <strain evidence="1 2">IMV 1140</strain>
    </source>
</reference>
<evidence type="ECO:0000313" key="1">
    <source>
        <dbReference type="EMBL" id="KAK1142953.1"/>
    </source>
</evidence>